<evidence type="ECO:0000313" key="2">
    <source>
        <dbReference type="Proteomes" id="UP001189624"/>
    </source>
</evidence>
<gene>
    <name evidence="1" type="ORF">AYBTSS11_LOCUS15626</name>
</gene>
<dbReference type="Gramene" id="rna-AYBTSS11_LOCUS15626">
    <property type="protein sequence ID" value="CAJ1953062.1"/>
    <property type="gene ID" value="gene-AYBTSS11_LOCUS15626"/>
</dbReference>
<reference evidence="1" key="1">
    <citation type="submission" date="2023-10" db="EMBL/GenBank/DDBJ databases">
        <authorList>
            <person name="Domelevo Entfellner J.-B."/>
        </authorList>
    </citation>
    <scope>NUCLEOTIDE SEQUENCE</scope>
</reference>
<organism evidence="1 2">
    <name type="scientific">Sphenostylis stenocarpa</name>
    <dbReference type="NCBI Taxonomy" id="92480"/>
    <lineage>
        <taxon>Eukaryota</taxon>
        <taxon>Viridiplantae</taxon>
        <taxon>Streptophyta</taxon>
        <taxon>Embryophyta</taxon>
        <taxon>Tracheophyta</taxon>
        <taxon>Spermatophyta</taxon>
        <taxon>Magnoliopsida</taxon>
        <taxon>eudicotyledons</taxon>
        <taxon>Gunneridae</taxon>
        <taxon>Pentapetalae</taxon>
        <taxon>rosids</taxon>
        <taxon>fabids</taxon>
        <taxon>Fabales</taxon>
        <taxon>Fabaceae</taxon>
        <taxon>Papilionoideae</taxon>
        <taxon>50 kb inversion clade</taxon>
        <taxon>NPAAA clade</taxon>
        <taxon>indigoferoid/millettioid clade</taxon>
        <taxon>Phaseoleae</taxon>
        <taxon>Sphenostylis</taxon>
    </lineage>
</organism>
<proteinExistence type="predicted"/>
<protein>
    <submittedName>
        <fullName evidence="1">Uncharacterized protein</fullName>
    </submittedName>
</protein>
<evidence type="ECO:0000313" key="1">
    <source>
        <dbReference type="EMBL" id="CAJ1953062.1"/>
    </source>
</evidence>
<accession>A0AA86SGZ0</accession>
<keyword evidence="2" id="KW-1185">Reference proteome</keyword>
<dbReference type="EMBL" id="OY731401">
    <property type="protein sequence ID" value="CAJ1953062.1"/>
    <property type="molecule type" value="Genomic_DNA"/>
</dbReference>
<name>A0AA86SGZ0_9FABA</name>
<sequence length="54" mass="6163">MGYISCMDQRGFWIQDCNLSEHEKSIQLNQLGESLKVATNPNIEYSLDNNDIGE</sequence>
<feature type="non-terminal residue" evidence="1">
    <location>
        <position position="54"/>
    </location>
</feature>
<dbReference type="AlphaFoldDB" id="A0AA86SGZ0"/>
<dbReference type="Proteomes" id="UP001189624">
    <property type="component" value="Chromosome 4"/>
</dbReference>